<organism evidence="6">
    <name type="scientific">freshwater metagenome</name>
    <dbReference type="NCBI Taxonomy" id="449393"/>
    <lineage>
        <taxon>unclassified sequences</taxon>
        <taxon>metagenomes</taxon>
        <taxon>ecological metagenomes</taxon>
    </lineage>
</organism>
<dbReference type="InterPro" id="IPR036390">
    <property type="entry name" value="WH_DNA-bd_sf"/>
</dbReference>
<feature type="domain" description="Heat-inducible transcription repressor HrcA C-terminal" evidence="5">
    <location>
        <begin position="103"/>
        <end position="321"/>
    </location>
</feature>
<keyword evidence="4" id="KW-0804">Transcription</keyword>
<evidence type="ECO:0000256" key="1">
    <source>
        <dbReference type="ARBA" id="ARBA00022491"/>
    </source>
</evidence>
<evidence type="ECO:0000313" key="6">
    <source>
        <dbReference type="EMBL" id="CAB4626000.1"/>
    </source>
</evidence>
<evidence type="ECO:0000256" key="3">
    <source>
        <dbReference type="ARBA" id="ARBA00023016"/>
    </source>
</evidence>
<protein>
    <submittedName>
        <fullName evidence="6">Unannotated protein</fullName>
    </submittedName>
</protein>
<dbReference type="FunFam" id="1.10.10.10:FF:000049">
    <property type="entry name" value="Heat-inducible transcription repressor HrcA"/>
    <property type="match status" value="1"/>
</dbReference>
<dbReference type="GO" id="GO:0045892">
    <property type="term" value="P:negative regulation of DNA-templated transcription"/>
    <property type="evidence" value="ECO:0007669"/>
    <property type="project" value="UniProtKB-ARBA"/>
</dbReference>
<dbReference type="EMBL" id="CAEZVM010000005">
    <property type="protein sequence ID" value="CAB4626000.1"/>
    <property type="molecule type" value="Genomic_DNA"/>
</dbReference>
<evidence type="ECO:0000256" key="4">
    <source>
        <dbReference type="ARBA" id="ARBA00023163"/>
    </source>
</evidence>
<dbReference type="PANTHER" id="PTHR34824">
    <property type="entry name" value="HEAT-INDUCIBLE TRANSCRIPTION REPRESSOR HRCA"/>
    <property type="match status" value="1"/>
</dbReference>
<dbReference type="Pfam" id="PF01628">
    <property type="entry name" value="HrcA"/>
    <property type="match status" value="1"/>
</dbReference>
<dbReference type="PIRSF" id="PIRSF005485">
    <property type="entry name" value="HrcA"/>
    <property type="match status" value="1"/>
</dbReference>
<dbReference type="InterPro" id="IPR023120">
    <property type="entry name" value="WHTH_transcript_rep_HrcA_IDD"/>
</dbReference>
<dbReference type="Gene3D" id="1.10.10.10">
    <property type="entry name" value="Winged helix-like DNA-binding domain superfamily/Winged helix DNA-binding domain"/>
    <property type="match status" value="1"/>
</dbReference>
<gene>
    <name evidence="6" type="ORF">UFOPK2032_00248</name>
</gene>
<reference evidence="6" key="1">
    <citation type="submission" date="2020-05" db="EMBL/GenBank/DDBJ databases">
        <authorList>
            <person name="Chiriac C."/>
            <person name="Salcher M."/>
            <person name="Ghai R."/>
            <person name="Kavagutti S V."/>
        </authorList>
    </citation>
    <scope>NUCLEOTIDE SEQUENCE</scope>
</reference>
<proteinExistence type="inferred from homology"/>
<dbReference type="AlphaFoldDB" id="A0A6J6IN96"/>
<dbReference type="InterPro" id="IPR021153">
    <property type="entry name" value="HrcA_C"/>
</dbReference>
<dbReference type="PANTHER" id="PTHR34824:SF1">
    <property type="entry name" value="HEAT-INDUCIBLE TRANSCRIPTION REPRESSOR HRCA"/>
    <property type="match status" value="1"/>
</dbReference>
<dbReference type="SUPFAM" id="SSF46785">
    <property type="entry name" value="Winged helix' DNA-binding domain"/>
    <property type="match status" value="1"/>
</dbReference>
<dbReference type="Gene3D" id="3.30.450.40">
    <property type="match status" value="1"/>
</dbReference>
<dbReference type="SUPFAM" id="SSF55781">
    <property type="entry name" value="GAF domain-like"/>
    <property type="match status" value="1"/>
</dbReference>
<keyword evidence="3" id="KW-0346">Stress response</keyword>
<accession>A0A6J6IN96</accession>
<dbReference type="InterPro" id="IPR002571">
    <property type="entry name" value="HrcA"/>
</dbReference>
<keyword evidence="2" id="KW-0805">Transcription regulation</keyword>
<sequence>MIPDRPLEVLKAIVHDYIASKEPVGSKSLVERHSFGVSAATIRNDMAILEEEELIIAPHTSSGRVPTDKGYRMFVDQLSEVKPISSAEKAAIEGFLSKSSDLDETLVQTARLLSQLTNQVALVQYPSLGRASVKHIELIAIDEKRLLLMLITDSGRIQQQVLDITGGYEPGDVEKFRNALNEALAGRALSEVSSLVKTGNQKFTGKIKHLAEKVIPDLLQLVDANSQEKVLLAGTSNLARRESDFPGSISPVLEAIEEQVVLLRLISEMQADQHGVTLRIGRENTVDALSSTAVVVSGYENQGSEIAKVGVIGPTRMDYSSNMGAVRAVARYLTKSLGGSQ</sequence>
<evidence type="ECO:0000256" key="2">
    <source>
        <dbReference type="ARBA" id="ARBA00023015"/>
    </source>
</evidence>
<evidence type="ECO:0000259" key="5">
    <source>
        <dbReference type="Pfam" id="PF01628"/>
    </source>
</evidence>
<name>A0A6J6IN96_9ZZZZ</name>
<dbReference type="InterPro" id="IPR036388">
    <property type="entry name" value="WH-like_DNA-bd_sf"/>
</dbReference>
<dbReference type="InterPro" id="IPR029016">
    <property type="entry name" value="GAF-like_dom_sf"/>
</dbReference>
<dbReference type="NCBIfam" id="TIGR00331">
    <property type="entry name" value="hrcA"/>
    <property type="match status" value="1"/>
</dbReference>
<dbReference type="Gene3D" id="3.30.390.60">
    <property type="entry name" value="Heat-inducible transcription repressor hrca homolog, domain 3"/>
    <property type="match status" value="1"/>
</dbReference>
<keyword evidence="1" id="KW-0678">Repressor</keyword>
<dbReference type="HAMAP" id="MF_00081">
    <property type="entry name" value="HrcA"/>
    <property type="match status" value="1"/>
</dbReference>
<dbReference type="GO" id="GO:0003677">
    <property type="term" value="F:DNA binding"/>
    <property type="evidence" value="ECO:0007669"/>
    <property type="project" value="InterPro"/>
</dbReference>